<dbReference type="InterPro" id="IPR036875">
    <property type="entry name" value="Znf_CCHC_sf"/>
</dbReference>
<feature type="domain" description="CCHC-type" evidence="4">
    <location>
        <begin position="65"/>
        <end position="81"/>
    </location>
</feature>
<dbReference type="InterPro" id="IPR001878">
    <property type="entry name" value="Znf_CCHC"/>
</dbReference>
<dbReference type="PROSITE" id="PS50158">
    <property type="entry name" value="ZF_CCHC"/>
    <property type="match status" value="1"/>
</dbReference>
<feature type="compositionally biased region" description="Acidic residues" evidence="3">
    <location>
        <begin position="93"/>
        <end position="103"/>
    </location>
</feature>
<dbReference type="Pfam" id="PF00098">
    <property type="entry name" value="zf-CCHC"/>
    <property type="match status" value="1"/>
</dbReference>
<feature type="compositionally biased region" description="Polar residues" evidence="3">
    <location>
        <begin position="110"/>
        <end position="124"/>
    </location>
</feature>
<evidence type="ECO:0000313" key="6">
    <source>
        <dbReference type="Proteomes" id="UP000054564"/>
    </source>
</evidence>
<evidence type="ECO:0000256" key="3">
    <source>
        <dbReference type="SAM" id="MobiDB-lite"/>
    </source>
</evidence>
<sequence>MSFEEMVIIVEDVINRAMSKNRVSYNNCNSNQREGSRSFHNNRTDNNKAEQDSKKTTPANKQTTKCHFCQQTGHYSKECPKKRNRINNLNVNQDDDSPAEENDPFFYDHISSTSDVGDNDNAPQDNRMVLNIEND</sequence>
<feature type="compositionally biased region" description="Basic and acidic residues" evidence="3">
    <location>
        <begin position="34"/>
        <end position="55"/>
    </location>
</feature>
<dbReference type="AlphaFoldDB" id="A0A0L0UJE5"/>
<dbReference type="EMBL" id="AJIL01006504">
    <property type="protein sequence ID" value="KNE87158.1"/>
    <property type="molecule type" value="Genomic_DNA"/>
</dbReference>
<dbReference type="Proteomes" id="UP000054564">
    <property type="component" value="Unassembled WGS sequence"/>
</dbReference>
<feature type="compositionally biased region" description="Polar residues" evidence="3">
    <location>
        <begin position="56"/>
        <end position="74"/>
    </location>
</feature>
<evidence type="ECO:0000259" key="4">
    <source>
        <dbReference type="PROSITE" id="PS50158"/>
    </source>
</evidence>
<evidence type="ECO:0000313" key="5">
    <source>
        <dbReference type="EMBL" id="KNE87158.1"/>
    </source>
</evidence>
<dbReference type="Gene3D" id="4.10.60.10">
    <property type="entry name" value="Zinc finger, CCHC-type"/>
    <property type="match status" value="1"/>
</dbReference>
<dbReference type="SUPFAM" id="SSF57756">
    <property type="entry name" value="Retrovirus zinc finger-like domains"/>
    <property type="match status" value="1"/>
</dbReference>
<proteinExistence type="predicted"/>
<evidence type="ECO:0000256" key="2">
    <source>
        <dbReference type="PROSITE-ProRule" id="PRU00047"/>
    </source>
</evidence>
<keyword evidence="2" id="KW-0862">Zinc</keyword>
<dbReference type="GO" id="GO:0006397">
    <property type="term" value="P:mRNA processing"/>
    <property type="evidence" value="ECO:0007669"/>
    <property type="project" value="UniProtKB-KW"/>
</dbReference>
<gene>
    <name evidence="5" type="ORF">PSTG_19463</name>
</gene>
<feature type="region of interest" description="Disordered" evidence="3">
    <location>
        <begin position="25"/>
        <end position="135"/>
    </location>
</feature>
<accession>A0A0L0UJE5</accession>
<keyword evidence="2" id="KW-0479">Metal-binding</keyword>
<protein>
    <recommendedName>
        <fullName evidence="4">CCHC-type domain-containing protein</fullName>
    </recommendedName>
</protein>
<keyword evidence="2" id="KW-0863">Zinc-finger</keyword>
<reference evidence="6" key="1">
    <citation type="submission" date="2014-03" db="EMBL/GenBank/DDBJ databases">
        <title>The Genome Sequence of Puccinia striiformis f. sp. tritici PST-78.</title>
        <authorList>
            <consortium name="The Broad Institute Genome Sequencing Platform"/>
            <person name="Cuomo C."/>
            <person name="Hulbert S."/>
            <person name="Chen X."/>
            <person name="Walker B."/>
            <person name="Young S.K."/>
            <person name="Zeng Q."/>
            <person name="Gargeya S."/>
            <person name="Fitzgerald M."/>
            <person name="Haas B."/>
            <person name="Abouelleil A."/>
            <person name="Alvarado L."/>
            <person name="Arachchi H.M."/>
            <person name="Berlin A.M."/>
            <person name="Chapman S.B."/>
            <person name="Goldberg J."/>
            <person name="Griggs A."/>
            <person name="Gujja S."/>
            <person name="Hansen M."/>
            <person name="Howarth C."/>
            <person name="Imamovic A."/>
            <person name="Larimer J."/>
            <person name="McCowan C."/>
            <person name="Montmayeur A."/>
            <person name="Murphy C."/>
            <person name="Neiman D."/>
            <person name="Pearson M."/>
            <person name="Priest M."/>
            <person name="Roberts A."/>
            <person name="Saif S."/>
            <person name="Shea T."/>
            <person name="Sisk P."/>
            <person name="Sykes S."/>
            <person name="Wortman J."/>
            <person name="Nusbaum C."/>
            <person name="Birren B."/>
        </authorList>
    </citation>
    <scope>NUCLEOTIDE SEQUENCE [LARGE SCALE GENOMIC DNA]</scope>
    <source>
        <strain evidence="6">race PST-78</strain>
    </source>
</reference>
<dbReference type="SMART" id="SM00343">
    <property type="entry name" value="ZnF_C2HC"/>
    <property type="match status" value="1"/>
</dbReference>
<organism evidence="5 6">
    <name type="scientific">Puccinia striiformis f. sp. tritici PST-78</name>
    <dbReference type="NCBI Taxonomy" id="1165861"/>
    <lineage>
        <taxon>Eukaryota</taxon>
        <taxon>Fungi</taxon>
        <taxon>Dikarya</taxon>
        <taxon>Basidiomycota</taxon>
        <taxon>Pucciniomycotina</taxon>
        <taxon>Pucciniomycetes</taxon>
        <taxon>Pucciniales</taxon>
        <taxon>Pucciniaceae</taxon>
        <taxon>Puccinia</taxon>
    </lineage>
</organism>
<dbReference type="GO" id="GO:0008270">
    <property type="term" value="F:zinc ion binding"/>
    <property type="evidence" value="ECO:0007669"/>
    <property type="project" value="UniProtKB-KW"/>
</dbReference>
<comment type="caution">
    <text evidence="5">The sequence shown here is derived from an EMBL/GenBank/DDBJ whole genome shotgun (WGS) entry which is preliminary data.</text>
</comment>
<name>A0A0L0UJE5_9BASI</name>
<keyword evidence="6" id="KW-1185">Reference proteome</keyword>
<feature type="non-terminal residue" evidence="5">
    <location>
        <position position="135"/>
    </location>
</feature>
<dbReference type="GO" id="GO:0003676">
    <property type="term" value="F:nucleic acid binding"/>
    <property type="evidence" value="ECO:0007669"/>
    <property type="project" value="InterPro"/>
</dbReference>
<evidence type="ECO:0000256" key="1">
    <source>
        <dbReference type="ARBA" id="ARBA00022664"/>
    </source>
</evidence>
<keyword evidence="1" id="KW-0507">mRNA processing</keyword>